<protein>
    <submittedName>
        <fullName evidence="2">Uncharacterized protein</fullName>
    </submittedName>
</protein>
<accession>A0A8H6J5Z0</accession>
<dbReference type="AlphaFoldDB" id="A0A8H6J5Z0"/>
<organism evidence="2 3">
    <name type="scientific">Colletotrichum sojae</name>
    <dbReference type="NCBI Taxonomy" id="2175907"/>
    <lineage>
        <taxon>Eukaryota</taxon>
        <taxon>Fungi</taxon>
        <taxon>Dikarya</taxon>
        <taxon>Ascomycota</taxon>
        <taxon>Pezizomycotina</taxon>
        <taxon>Sordariomycetes</taxon>
        <taxon>Hypocreomycetidae</taxon>
        <taxon>Glomerellales</taxon>
        <taxon>Glomerellaceae</taxon>
        <taxon>Colletotrichum</taxon>
        <taxon>Colletotrichum orchidearum species complex</taxon>
    </lineage>
</organism>
<feature type="region of interest" description="Disordered" evidence="1">
    <location>
        <begin position="79"/>
        <end position="107"/>
    </location>
</feature>
<name>A0A8H6J5Z0_9PEZI</name>
<keyword evidence="3" id="KW-1185">Reference proteome</keyword>
<feature type="region of interest" description="Disordered" evidence="1">
    <location>
        <begin position="1"/>
        <end position="54"/>
    </location>
</feature>
<sequence>MTQRSAPCSVPRARDTSQAGTGPACEPTPRDPTRDPTRPGPPTRAAQHNDDQASFSSALTHTLRNVRLGSCYFLKRPEPPFQDWGTGVPNTSPPCPSRTCPDVFPIK</sequence>
<feature type="compositionally biased region" description="Basic and acidic residues" evidence="1">
    <location>
        <begin position="28"/>
        <end position="37"/>
    </location>
</feature>
<comment type="caution">
    <text evidence="2">The sequence shown here is derived from an EMBL/GenBank/DDBJ whole genome shotgun (WGS) entry which is preliminary data.</text>
</comment>
<proteinExistence type="predicted"/>
<dbReference type="EMBL" id="WIGN01000154">
    <property type="protein sequence ID" value="KAF6806640.1"/>
    <property type="molecule type" value="Genomic_DNA"/>
</dbReference>
<reference evidence="2 3" key="1">
    <citation type="journal article" date="2020" name="Phytopathology">
        <title>Genome Sequence Resources of Colletotrichum truncatum, C. plurivorum, C. musicola, and C. sojae: Four Species Pathogenic to Soybean (Glycine max).</title>
        <authorList>
            <person name="Rogerio F."/>
            <person name="Boufleur T.R."/>
            <person name="Ciampi-Guillardi M."/>
            <person name="Sukno S.A."/>
            <person name="Thon M.R."/>
            <person name="Massola Junior N.S."/>
            <person name="Baroncelli R."/>
        </authorList>
    </citation>
    <scope>NUCLEOTIDE SEQUENCE [LARGE SCALE GENOMIC DNA]</scope>
    <source>
        <strain evidence="2 3">LFN0009</strain>
    </source>
</reference>
<evidence type="ECO:0000256" key="1">
    <source>
        <dbReference type="SAM" id="MobiDB-lite"/>
    </source>
</evidence>
<gene>
    <name evidence="2" type="ORF">CSOJ01_08706</name>
</gene>
<evidence type="ECO:0000313" key="2">
    <source>
        <dbReference type="EMBL" id="KAF6806640.1"/>
    </source>
</evidence>
<dbReference type="Proteomes" id="UP000652219">
    <property type="component" value="Unassembled WGS sequence"/>
</dbReference>
<evidence type="ECO:0000313" key="3">
    <source>
        <dbReference type="Proteomes" id="UP000652219"/>
    </source>
</evidence>